<evidence type="ECO:0000256" key="1">
    <source>
        <dbReference type="SAM" id="Phobius"/>
    </source>
</evidence>
<proteinExistence type="predicted"/>
<keyword evidence="5" id="KW-1185">Reference proteome</keyword>
<accession>A0A4V2S1S4</accession>
<evidence type="ECO:0000259" key="3">
    <source>
        <dbReference type="Pfam" id="PF25607"/>
    </source>
</evidence>
<reference evidence="4 5" key="1">
    <citation type="journal article" date="2015" name="Stand. Genomic Sci.">
        <title>Genomic Encyclopedia of Bacterial and Archaeal Type Strains, Phase III: the genomes of soil and plant-associated and newly described type strains.</title>
        <authorList>
            <person name="Whitman W.B."/>
            <person name="Woyke T."/>
            <person name="Klenk H.P."/>
            <person name="Zhou Y."/>
            <person name="Lilburn T.G."/>
            <person name="Beck B.J."/>
            <person name="De Vos P."/>
            <person name="Vandamme P."/>
            <person name="Eisen J.A."/>
            <person name="Garrity G."/>
            <person name="Hugenholtz P."/>
            <person name="Kyrpides N.C."/>
        </authorList>
    </citation>
    <scope>NUCLEOTIDE SEQUENCE [LARGE SCALE GENOMIC DNA]</scope>
    <source>
        <strain evidence="4 5">A3</strain>
    </source>
</reference>
<feature type="transmembrane region" description="Helical" evidence="1">
    <location>
        <begin position="423"/>
        <end position="444"/>
    </location>
</feature>
<comment type="caution">
    <text evidence="4">The sequence shown here is derived from an EMBL/GenBank/DDBJ whole genome shotgun (WGS) entry which is preliminary data.</text>
</comment>
<keyword evidence="1" id="KW-1133">Transmembrane helix</keyword>
<dbReference type="Pfam" id="PF25607">
    <property type="entry name" value="DUF7939"/>
    <property type="match status" value="1"/>
</dbReference>
<protein>
    <submittedName>
        <fullName evidence="4">Oxygen tolerance protein BatD</fullName>
    </submittedName>
</protein>
<dbReference type="EMBL" id="SLWQ01000009">
    <property type="protein sequence ID" value="TCO37700.1"/>
    <property type="molecule type" value="Genomic_DNA"/>
</dbReference>
<keyword evidence="2" id="KW-0732">Signal</keyword>
<keyword evidence="1" id="KW-0812">Transmembrane</keyword>
<dbReference type="Proteomes" id="UP000294862">
    <property type="component" value="Unassembled WGS sequence"/>
</dbReference>
<evidence type="ECO:0000313" key="5">
    <source>
        <dbReference type="Proteomes" id="UP000294862"/>
    </source>
</evidence>
<dbReference type="PANTHER" id="PTHR40940:SF1">
    <property type="entry name" value="PROTEIN BATD"/>
    <property type="match status" value="1"/>
</dbReference>
<dbReference type="Pfam" id="PF13584">
    <property type="entry name" value="BatD"/>
    <property type="match status" value="1"/>
</dbReference>
<dbReference type="AlphaFoldDB" id="A0A4V2S1S4"/>
<dbReference type="OrthoDB" id="5293418at2"/>
<organism evidence="4 5">
    <name type="scientific">Dokdonella fugitiva</name>
    <dbReference type="NCBI Taxonomy" id="328517"/>
    <lineage>
        <taxon>Bacteria</taxon>
        <taxon>Pseudomonadati</taxon>
        <taxon>Pseudomonadota</taxon>
        <taxon>Gammaproteobacteria</taxon>
        <taxon>Lysobacterales</taxon>
        <taxon>Rhodanobacteraceae</taxon>
        <taxon>Dokdonella</taxon>
    </lineage>
</organism>
<evidence type="ECO:0000256" key="2">
    <source>
        <dbReference type="SAM" id="SignalP"/>
    </source>
</evidence>
<gene>
    <name evidence="4" type="ORF">EV148_10952</name>
</gene>
<feature type="domain" description="DUF7939" evidence="3">
    <location>
        <begin position="468"/>
        <end position="531"/>
    </location>
</feature>
<name>A0A4V2S1S4_9GAMM</name>
<sequence>MKAIGFRWYVHAALALLVVVARALHADDKPALRAWLDRDSMRLGETVTLNIEIDGVGAASPDFSVLAKDFNVLNTQSGQQVNISNGARSAKTLWAVGLEPKHEGTITIPALTVGTAQTAPIRLTVAPAPSAAQQAGGDIFLEASAEPLDPYVQQQVRYTVKLYYAFDLTDGNLAEPKADGLTAQRLGQDKSYVASVGSRRYHVLERHYALTPERSGPIDIPALAFRGTVLDAADPAAFFGRGRSVSARSDAVHLDVRAKPASWTDGAWLPAASLLLKDEGEPPAEVHVGEPVTRTIRLQAQGLGYEQLPELELAAPAGAEIYPDKADTRTRDDGEWLYGERVRKFAFVPNRAGTLTVPGLSVRWWDTEHDRAEEATLPPRTITVLPAAGAASTPAPATPAGTIAPPRPAPAAPTIDADLHAGLWKILAATAFLLWLATLFAWWVSRRFARAPAPVRGTPGASASASAAPRADFLRACALGDLAGAERALVAWARSERGDVHNLGQLAAGLADPAQGDVLAELQRTRYASGAAAEGLAARLQRAFRGGLRWRVDAAAPHREEALPALYPDHD</sequence>
<dbReference type="InterPro" id="IPR025738">
    <property type="entry name" value="BatD"/>
</dbReference>
<dbReference type="PANTHER" id="PTHR40940">
    <property type="entry name" value="PROTEIN BATD-RELATED"/>
    <property type="match status" value="1"/>
</dbReference>
<keyword evidence="1" id="KW-0472">Membrane</keyword>
<dbReference type="RefSeq" id="WP_131999670.1">
    <property type="nucleotide sequence ID" value="NZ_SLWQ01000009.1"/>
</dbReference>
<dbReference type="InterPro" id="IPR057699">
    <property type="entry name" value="DUF7939"/>
</dbReference>
<evidence type="ECO:0000313" key="4">
    <source>
        <dbReference type="EMBL" id="TCO37700.1"/>
    </source>
</evidence>
<feature type="chain" id="PRO_5020655926" evidence="2">
    <location>
        <begin position="27"/>
        <end position="571"/>
    </location>
</feature>
<feature type="signal peptide" evidence="2">
    <location>
        <begin position="1"/>
        <end position="26"/>
    </location>
</feature>